<sequence length="306" mass="35658">MVSFINKSVNYSETILLKSQLAPLLKEYNELVLAKMSTNKANPFSSAQYFIVPNNNIKYYLYITHKQRLEHCREAYNILYFFPDDYTADFVKESTPIRQNYITEFYLEIDQRFDREYLFEGYLYQNESSNNTQTFLITDILYQETGSSSSEKNHVVDCDYALRYTLVNEILYAKIGLTALNNHINIGIHPVLSHEAENMVSIMENNFVFASQLSSIERIENFTKTRTQKQTIDDSIVTRKFITKGGFPDVYIVQDATTLDQQGILYVKGLKDSKQLKSLFQKQDSNGITLACRYNMSFNKWQPVFD</sequence>
<accession>A0A6C0H8F3</accession>
<evidence type="ECO:0000313" key="1">
    <source>
        <dbReference type="EMBL" id="QHT76283.1"/>
    </source>
</evidence>
<protein>
    <submittedName>
        <fullName evidence="1">Uncharacterized protein</fullName>
    </submittedName>
</protein>
<organism evidence="1">
    <name type="scientific">viral metagenome</name>
    <dbReference type="NCBI Taxonomy" id="1070528"/>
    <lineage>
        <taxon>unclassified sequences</taxon>
        <taxon>metagenomes</taxon>
        <taxon>organismal metagenomes</taxon>
    </lineage>
</organism>
<name>A0A6C0H8F3_9ZZZZ</name>
<dbReference type="EMBL" id="MN739893">
    <property type="protein sequence ID" value="QHT76283.1"/>
    <property type="molecule type" value="Genomic_DNA"/>
</dbReference>
<proteinExistence type="predicted"/>
<dbReference type="AlphaFoldDB" id="A0A6C0H8F3"/>
<reference evidence="1" key="1">
    <citation type="journal article" date="2020" name="Nature">
        <title>Giant virus diversity and host interactions through global metagenomics.</title>
        <authorList>
            <person name="Schulz F."/>
            <person name="Roux S."/>
            <person name="Paez-Espino D."/>
            <person name="Jungbluth S."/>
            <person name="Walsh D.A."/>
            <person name="Denef V.J."/>
            <person name="McMahon K.D."/>
            <person name="Konstantinidis K.T."/>
            <person name="Eloe-Fadrosh E.A."/>
            <person name="Kyrpides N.C."/>
            <person name="Woyke T."/>
        </authorList>
    </citation>
    <scope>NUCLEOTIDE SEQUENCE</scope>
    <source>
        <strain evidence="1">GVMAG-M-3300023179-73</strain>
    </source>
</reference>